<gene>
    <name evidence="1" type="ORF">Esi_0015_0059</name>
</gene>
<accession>D8LFI0</accession>
<dbReference type="PANTHER" id="PTHR44147:SF2">
    <property type="entry name" value="DEHYDROGENASE_REDUCTASE SDR FAMILY MEMBER 1"/>
    <property type="match status" value="1"/>
</dbReference>
<dbReference type="STRING" id="2880.D8LFI0"/>
<proteinExistence type="predicted"/>
<dbReference type="Proteomes" id="UP000002630">
    <property type="component" value="Unassembled WGS sequence"/>
</dbReference>
<name>D8LFI0_ECTSI</name>
<dbReference type="InterPro" id="IPR002347">
    <property type="entry name" value="SDR_fam"/>
</dbReference>
<dbReference type="SUPFAM" id="SSF51735">
    <property type="entry name" value="NAD(P)-binding Rossmann-fold domains"/>
    <property type="match status" value="1"/>
</dbReference>
<evidence type="ECO:0000313" key="2">
    <source>
        <dbReference type="Proteomes" id="UP000002630"/>
    </source>
</evidence>
<organism evidence="1 2">
    <name type="scientific">Ectocarpus siliculosus</name>
    <name type="common">Brown alga</name>
    <name type="synonym">Conferva siliculosa</name>
    <dbReference type="NCBI Taxonomy" id="2880"/>
    <lineage>
        <taxon>Eukaryota</taxon>
        <taxon>Sar</taxon>
        <taxon>Stramenopiles</taxon>
        <taxon>Ochrophyta</taxon>
        <taxon>PX clade</taxon>
        <taxon>Phaeophyceae</taxon>
        <taxon>Ectocarpales</taxon>
        <taxon>Ectocarpaceae</taxon>
        <taxon>Ectocarpus</taxon>
    </lineage>
</organism>
<dbReference type="Pfam" id="PF00106">
    <property type="entry name" value="adh_short"/>
    <property type="match status" value="1"/>
</dbReference>
<dbReference type="PANTHER" id="PTHR44147">
    <property type="entry name" value="DEHYDROGENASE/REDUCTASE SDR FAMILY MEMBER 1"/>
    <property type="match status" value="1"/>
</dbReference>
<dbReference type="InParanoid" id="D8LFI0"/>
<dbReference type="EMBL" id="FN649760">
    <property type="protein sequence ID" value="CBN79900.1"/>
    <property type="molecule type" value="Genomic_DNA"/>
</dbReference>
<dbReference type="OrthoDB" id="1933717at2759"/>
<dbReference type="Gene3D" id="3.40.50.720">
    <property type="entry name" value="NAD(P)-binding Rossmann-like Domain"/>
    <property type="match status" value="1"/>
</dbReference>
<evidence type="ECO:0000313" key="1">
    <source>
        <dbReference type="EMBL" id="CBN79900.1"/>
    </source>
</evidence>
<protein>
    <submittedName>
        <fullName evidence="1">Oxidoreductase, short chain dehydrogenase/reductase family</fullName>
    </submittedName>
</protein>
<dbReference type="eggNOG" id="KOG0725">
    <property type="taxonomic scope" value="Eukaryota"/>
</dbReference>
<dbReference type="AlphaFoldDB" id="D8LFI0"/>
<dbReference type="PRINTS" id="PR00081">
    <property type="entry name" value="GDHRDH"/>
</dbReference>
<keyword evidence="2" id="KW-1185">Reference proteome</keyword>
<dbReference type="InterPro" id="IPR036291">
    <property type="entry name" value="NAD(P)-bd_dom_sf"/>
</dbReference>
<sequence length="184" mass="18821">MAASSDAAAAAGGDDDLRGKVAVVTGSSRGIGKGIAVTLGQRGCTVYVTGRSVGGNTTDKEIGGSLEETAAEIEAAGGKGIPVACDHAKDEQVKALFEKVESEQGRLDILVNNAFALGPGDQLQAKFWTQGADAWDSLITVGLRSHYVASCFAAPLMIKSVKDRGGKPGLIACVSSFGGLTYSW</sequence>
<reference evidence="1 2" key="1">
    <citation type="journal article" date="2010" name="Nature">
        <title>The Ectocarpus genome and the independent evolution of multicellularity in brown algae.</title>
        <authorList>
            <person name="Cock J.M."/>
            <person name="Sterck L."/>
            <person name="Rouze P."/>
            <person name="Scornet D."/>
            <person name="Allen A.E."/>
            <person name="Amoutzias G."/>
            <person name="Anthouard V."/>
            <person name="Artiguenave F."/>
            <person name="Aury J.M."/>
            <person name="Badger J.H."/>
            <person name="Beszteri B."/>
            <person name="Billiau K."/>
            <person name="Bonnet E."/>
            <person name="Bothwell J.H."/>
            <person name="Bowler C."/>
            <person name="Boyen C."/>
            <person name="Brownlee C."/>
            <person name="Carrano C.J."/>
            <person name="Charrier B."/>
            <person name="Cho G.Y."/>
            <person name="Coelho S.M."/>
            <person name="Collen J."/>
            <person name="Corre E."/>
            <person name="Da Silva C."/>
            <person name="Delage L."/>
            <person name="Delaroque N."/>
            <person name="Dittami S.M."/>
            <person name="Doulbeau S."/>
            <person name="Elias M."/>
            <person name="Farnham G."/>
            <person name="Gachon C.M."/>
            <person name="Gschloessl B."/>
            <person name="Heesch S."/>
            <person name="Jabbari K."/>
            <person name="Jubin C."/>
            <person name="Kawai H."/>
            <person name="Kimura K."/>
            <person name="Kloareg B."/>
            <person name="Kupper F.C."/>
            <person name="Lang D."/>
            <person name="Le Bail A."/>
            <person name="Leblanc C."/>
            <person name="Lerouge P."/>
            <person name="Lohr M."/>
            <person name="Lopez P.J."/>
            <person name="Martens C."/>
            <person name="Maumus F."/>
            <person name="Michel G."/>
            <person name="Miranda-Saavedra D."/>
            <person name="Morales J."/>
            <person name="Moreau H."/>
            <person name="Motomura T."/>
            <person name="Nagasato C."/>
            <person name="Napoli C.A."/>
            <person name="Nelson D.R."/>
            <person name="Nyvall-Collen P."/>
            <person name="Peters A.F."/>
            <person name="Pommier C."/>
            <person name="Potin P."/>
            <person name="Poulain J."/>
            <person name="Quesneville H."/>
            <person name="Read B."/>
            <person name="Rensing S.A."/>
            <person name="Ritter A."/>
            <person name="Rousvoal S."/>
            <person name="Samanta M."/>
            <person name="Samson G."/>
            <person name="Schroeder D.C."/>
            <person name="Segurens B."/>
            <person name="Strittmatter M."/>
            <person name="Tonon T."/>
            <person name="Tregear J.W."/>
            <person name="Valentin K."/>
            <person name="von Dassow P."/>
            <person name="Yamagishi T."/>
            <person name="Van de Peer Y."/>
            <person name="Wincker P."/>
        </authorList>
    </citation>
    <scope>NUCLEOTIDE SEQUENCE [LARGE SCALE GENOMIC DNA]</scope>
    <source>
        <strain evidence="2">Ec32 / CCAP1310/4</strain>
    </source>
</reference>